<dbReference type="GO" id="GO:0005576">
    <property type="term" value="C:extracellular region"/>
    <property type="evidence" value="ECO:0007669"/>
    <property type="project" value="UniProtKB-SubCell"/>
</dbReference>
<keyword evidence="6" id="KW-1185">Reference proteome</keyword>
<gene>
    <name evidence="5" type="primary">Msmb_0</name>
    <name evidence="5" type="ORF">NOTCIN_R06147</name>
</gene>
<protein>
    <submittedName>
        <fullName evidence="5">MSMB protein</fullName>
    </submittedName>
</protein>
<dbReference type="Pfam" id="PF05825">
    <property type="entry name" value="PSP94"/>
    <property type="match status" value="1"/>
</dbReference>
<dbReference type="EMBL" id="VZRX01023379">
    <property type="protein sequence ID" value="NWX37969.1"/>
    <property type="molecule type" value="Genomic_DNA"/>
</dbReference>
<dbReference type="OrthoDB" id="9969981at2759"/>
<evidence type="ECO:0000256" key="3">
    <source>
        <dbReference type="ARBA" id="ARBA00022525"/>
    </source>
</evidence>
<reference evidence="5 6" key="1">
    <citation type="submission" date="2019-09" db="EMBL/GenBank/DDBJ databases">
        <title>Bird 10,000 Genomes (B10K) Project - Family phase.</title>
        <authorList>
            <person name="Zhang G."/>
        </authorList>
    </citation>
    <scope>NUCLEOTIDE SEQUENCE [LARGE SCALE GENOMIC DNA]</scope>
    <source>
        <strain evidence="5">B10K-DU-029-75</strain>
    </source>
</reference>
<keyword evidence="4" id="KW-1015">Disulfide bond</keyword>
<dbReference type="AlphaFoldDB" id="A0A7K6VTA8"/>
<evidence type="ECO:0000256" key="4">
    <source>
        <dbReference type="ARBA" id="ARBA00023157"/>
    </source>
</evidence>
<organism evidence="5 6">
    <name type="scientific">Notiomystis cincta</name>
    <dbReference type="NCBI Taxonomy" id="366454"/>
    <lineage>
        <taxon>Eukaryota</taxon>
        <taxon>Metazoa</taxon>
        <taxon>Chordata</taxon>
        <taxon>Craniata</taxon>
        <taxon>Vertebrata</taxon>
        <taxon>Euteleostomi</taxon>
        <taxon>Archelosauria</taxon>
        <taxon>Archosauria</taxon>
        <taxon>Dinosauria</taxon>
        <taxon>Saurischia</taxon>
        <taxon>Theropoda</taxon>
        <taxon>Coelurosauria</taxon>
        <taxon>Aves</taxon>
        <taxon>Neognathae</taxon>
        <taxon>Neoaves</taxon>
        <taxon>Telluraves</taxon>
        <taxon>Australaves</taxon>
        <taxon>Passeriformes</taxon>
        <taxon>Notiomystidae</taxon>
        <taxon>Notiomystis</taxon>
    </lineage>
</organism>
<dbReference type="PANTHER" id="PTHR10500:SF7">
    <property type="entry name" value="BETA-MICROSEMINOPROTEIN"/>
    <property type="match status" value="1"/>
</dbReference>
<dbReference type="Gene3D" id="2.10.70.10">
    <property type="entry name" value="Complement Module, domain 1"/>
    <property type="match status" value="1"/>
</dbReference>
<feature type="non-terminal residue" evidence="5">
    <location>
        <position position="75"/>
    </location>
</feature>
<comment type="caution">
    <text evidence="5">The sequence shown here is derived from an EMBL/GenBank/DDBJ whole genome shotgun (WGS) entry which is preliminary data.</text>
</comment>
<comment type="similarity">
    <text evidence="2">Belongs to the beta-microseminoprotein family.</text>
</comment>
<evidence type="ECO:0000313" key="5">
    <source>
        <dbReference type="EMBL" id="NWX37969.1"/>
    </source>
</evidence>
<comment type="subcellular location">
    <subcellularLocation>
        <location evidence="1">Secreted</location>
    </subcellularLocation>
</comment>
<sequence length="75" mass="8674">GCMLNGKLYPFGHIERTEDCYTCTCSESRMECCSLFHTPVSYDKKKCKVVFNKRLCDYDVVHNKDPQRSVFATPV</sequence>
<proteinExistence type="inferred from homology"/>
<evidence type="ECO:0000313" key="6">
    <source>
        <dbReference type="Proteomes" id="UP000579558"/>
    </source>
</evidence>
<keyword evidence="3" id="KW-0964">Secreted</keyword>
<dbReference type="Gene3D" id="2.20.25.590">
    <property type="match status" value="1"/>
</dbReference>
<dbReference type="InterPro" id="IPR008735">
    <property type="entry name" value="PSP94"/>
</dbReference>
<dbReference type="PANTHER" id="PTHR10500">
    <property type="entry name" value="BETA-MICROSEMINOPROTEIN"/>
    <property type="match status" value="1"/>
</dbReference>
<name>A0A7K6VTA8_9PASS</name>
<accession>A0A7K6VTA8</accession>
<dbReference type="Proteomes" id="UP000579558">
    <property type="component" value="Unassembled WGS sequence"/>
</dbReference>
<feature type="non-terminal residue" evidence="5">
    <location>
        <position position="1"/>
    </location>
</feature>
<evidence type="ECO:0000256" key="1">
    <source>
        <dbReference type="ARBA" id="ARBA00004613"/>
    </source>
</evidence>
<evidence type="ECO:0000256" key="2">
    <source>
        <dbReference type="ARBA" id="ARBA00010352"/>
    </source>
</evidence>